<dbReference type="AlphaFoldDB" id="K8W5B2"/>
<dbReference type="EMBL" id="AKKN01000010">
    <property type="protein sequence ID" value="EKT55778.1"/>
    <property type="molecule type" value="Genomic_DNA"/>
</dbReference>
<protein>
    <submittedName>
        <fullName evidence="1">Uncharacterized protein</fullName>
    </submittedName>
</protein>
<evidence type="ECO:0000313" key="2">
    <source>
        <dbReference type="Proteomes" id="UP000010290"/>
    </source>
</evidence>
<accession>K8W5B2</accession>
<dbReference type="Proteomes" id="UP000010290">
    <property type="component" value="Chromosome"/>
</dbReference>
<proteinExistence type="predicted"/>
<keyword evidence="2" id="KW-1185">Reference proteome</keyword>
<dbReference type="HOGENOM" id="CLU_183680_0_0_6"/>
<gene>
    <name evidence="1" type="ORF">OO7_12414</name>
</gene>
<organism evidence="1 2">
    <name type="scientific">Providencia sneebia DSM 19967</name>
    <dbReference type="NCBI Taxonomy" id="1141660"/>
    <lineage>
        <taxon>Bacteria</taxon>
        <taxon>Pseudomonadati</taxon>
        <taxon>Pseudomonadota</taxon>
        <taxon>Gammaproteobacteria</taxon>
        <taxon>Enterobacterales</taxon>
        <taxon>Morganellaceae</taxon>
        <taxon>Providencia</taxon>
    </lineage>
</organism>
<evidence type="ECO:0000313" key="1">
    <source>
        <dbReference type="EMBL" id="EKT55778.1"/>
    </source>
</evidence>
<comment type="caution">
    <text evidence="1">The sequence shown here is derived from an EMBL/GenBank/DDBJ whole genome shotgun (WGS) entry which is preliminary data.</text>
</comment>
<name>K8W5B2_9GAMM</name>
<reference evidence="1 2" key="1">
    <citation type="journal article" date="2012" name="BMC Genomics">
        <title>Comparative genomics of bacteria in the genus Providencia isolated from wild Drosophila melanogaster.</title>
        <authorList>
            <person name="Galac M.R."/>
            <person name="Lazzaro B.P."/>
        </authorList>
    </citation>
    <scope>NUCLEOTIDE SEQUENCE [LARGE SCALE GENOMIC DNA]</scope>
    <source>
        <strain evidence="1 2">DSM 19967</strain>
    </source>
</reference>
<sequence>MAFQQCQLCTKDGGKMKIEYIASETGNTAKVVILSFITERRKLNHLIDTALLRAPVHDLSTGFFFRVTTIYGKANHVLRAYKIISKEANK</sequence>